<comment type="subcellular location">
    <subcellularLocation>
        <location evidence="1 10">Cell outer membrane</location>
        <topology evidence="1 10">Multi-pass membrane protein</topology>
    </subcellularLocation>
</comment>
<dbReference type="InterPro" id="IPR039426">
    <property type="entry name" value="TonB-dep_rcpt-like"/>
</dbReference>
<dbReference type="Pfam" id="PF00593">
    <property type="entry name" value="TonB_dep_Rec_b-barrel"/>
    <property type="match status" value="1"/>
</dbReference>
<dbReference type="InterPro" id="IPR010916">
    <property type="entry name" value="TonB_box_CS"/>
</dbReference>
<evidence type="ECO:0000256" key="12">
    <source>
        <dbReference type="RuleBase" id="RU003357"/>
    </source>
</evidence>
<dbReference type="PATRIC" id="fig|579138.3.peg.382"/>
<evidence type="ECO:0000256" key="10">
    <source>
        <dbReference type="PROSITE-ProRule" id="PRU01360"/>
    </source>
</evidence>
<feature type="domain" description="TonB-dependent receptor plug" evidence="16">
    <location>
        <begin position="95"/>
        <end position="189"/>
    </location>
</feature>
<evidence type="ECO:0000259" key="15">
    <source>
        <dbReference type="Pfam" id="PF00593"/>
    </source>
</evidence>
<dbReference type="PANTHER" id="PTHR30069">
    <property type="entry name" value="TONB-DEPENDENT OUTER MEMBRANE RECEPTOR"/>
    <property type="match status" value="1"/>
</dbReference>
<evidence type="ECO:0000256" key="8">
    <source>
        <dbReference type="ARBA" id="ARBA00023170"/>
    </source>
</evidence>
<dbReference type="PROSITE" id="PS52016">
    <property type="entry name" value="TONB_DEPENDENT_REC_3"/>
    <property type="match status" value="1"/>
</dbReference>
<evidence type="ECO:0000256" key="6">
    <source>
        <dbReference type="ARBA" id="ARBA00023077"/>
    </source>
</evidence>
<evidence type="ECO:0000256" key="7">
    <source>
        <dbReference type="ARBA" id="ARBA00023136"/>
    </source>
</evidence>
<dbReference type="GO" id="GO:0044718">
    <property type="term" value="P:siderophore transmembrane transport"/>
    <property type="evidence" value="ECO:0007669"/>
    <property type="project" value="TreeGrafter"/>
</dbReference>
<evidence type="ECO:0000256" key="4">
    <source>
        <dbReference type="ARBA" id="ARBA00022692"/>
    </source>
</evidence>
<dbReference type="InterPro" id="IPR000531">
    <property type="entry name" value="Beta-barrel_TonB"/>
</dbReference>
<feature type="domain" description="TonB-dependent receptor-like beta-barrel" evidence="15">
    <location>
        <begin position="272"/>
        <end position="723"/>
    </location>
</feature>
<evidence type="ECO:0000256" key="5">
    <source>
        <dbReference type="ARBA" id="ARBA00022729"/>
    </source>
</evidence>
<feature type="compositionally biased region" description="Basic and acidic residues" evidence="13">
    <location>
        <begin position="52"/>
        <end position="63"/>
    </location>
</feature>
<dbReference type="InterPro" id="IPR012910">
    <property type="entry name" value="Plug_dom"/>
</dbReference>
<feature type="compositionally biased region" description="Polar residues" evidence="13">
    <location>
        <begin position="64"/>
        <end position="74"/>
    </location>
</feature>
<keyword evidence="5 14" id="KW-0732">Signal</keyword>
<dbReference type="eggNOG" id="COG4771">
    <property type="taxonomic scope" value="Bacteria"/>
</dbReference>
<gene>
    <name evidence="17" type="ordered locus">Zymop_0365</name>
</gene>
<evidence type="ECO:0000256" key="11">
    <source>
        <dbReference type="PROSITE-ProRule" id="PRU10143"/>
    </source>
</evidence>
<dbReference type="PANTHER" id="PTHR30069:SF29">
    <property type="entry name" value="HEMOGLOBIN AND HEMOGLOBIN-HAPTOGLOBIN-BINDING PROTEIN 1-RELATED"/>
    <property type="match status" value="1"/>
</dbReference>
<dbReference type="InterPro" id="IPR036942">
    <property type="entry name" value="Beta-barrel_TonB_sf"/>
</dbReference>
<dbReference type="EMBL" id="CP002865">
    <property type="protein sequence ID" value="AEI37268.1"/>
    <property type="molecule type" value="Genomic_DNA"/>
</dbReference>
<protein>
    <submittedName>
        <fullName evidence="17">TonB-dependent receptor</fullName>
    </submittedName>
</protein>
<keyword evidence="9 10" id="KW-0998">Cell outer membrane</keyword>
<sequence>MGDTTGVMISKRLRIGCLTKYSLAGLTTLAYMLMSHAAYAATEETVPTEQTIDQKEKAEDKTDTPNNQDSAQKNTILVTAQKLNEARAQIQSHLGATVYSLDQKQIEAIPGGYNQQMNNILLQMPGVTQDQFSQVHIRGDHNNLQYRINGIILPEGISVFGQTLAPRMIEKMDLITGALPAQYGLRTAGIIDITTKSGLQKNGGTASIYGGSHQTIIPSVQYGGSTGSTNYYVTGEYRHTALGIDSIDGSSTPLHDHSNQGHFFGYLDHILDDSNRISLTAGYSQQNFQIPNPRNIHPGENGTTGFNLNGQTDYLSNNLDENQRERTGFAQLAFMHDSGPFSMQASIFGRYSSLDYYPSVAGELIYNGLAQRITRRNVAFGLQYDASWHVSKHHTLRGGFFFDRERGSTFSTSSVFAADDDGNQTSTLPLSVIDNGGKTQLTYSAYVQDEWKLAQNLTFNYGVRFDLYSSYRTEHQFSPRANLTWQPTKTTALHIGYSRYFSPPPFELVSYRTISRFTGTTGAATGVNQATTPYAERQNYYDAGIQQKIGRDFTFGVDGYYRQSHNLIDEGQFGEAILMTPFNYRYGKIWGIDFNSSYTHGGWHVYGNFAYQKALGKKIVSSQYNFDPDDLAYIASHYIYLDHNQSWTASGGVSYRFRDGVLKNLQLGATALYGSGLRTDLSLANGDSIPNGASVKPYASVNTTMMYRLEKQGIDLRFDIINIGDHIYQIRTGEGVGVGLPSYGARRGFFFGFSKDI</sequence>
<accession>F8EUY0</accession>
<dbReference type="GO" id="GO:0009279">
    <property type="term" value="C:cell outer membrane"/>
    <property type="evidence" value="ECO:0007669"/>
    <property type="project" value="UniProtKB-SubCell"/>
</dbReference>
<dbReference type="Gene3D" id="2.170.130.10">
    <property type="entry name" value="TonB-dependent receptor, plug domain"/>
    <property type="match status" value="1"/>
</dbReference>
<evidence type="ECO:0000256" key="3">
    <source>
        <dbReference type="ARBA" id="ARBA00022452"/>
    </source>
</evidence>
<feature type="short sequence motif" description="TonB box" evidence="11">
    <location>
        <begin position="75"/>
        <end position="81"/>
    </location>
</feature>
<dbReference type="Pfam" id="PF07715">
    <property type="entry name" value="Plug"/>
    <property type="match status" value="1"/>
</dbReference>
<evidence type="ECO:0000259" key="16">
    <source>
        <dbReference type="Pfam" id="PF07715"/>
    </source>
</evidence>
<organism evidence="17 18">
    <name type="scientific">Zymomonas mobilis subsp. pomaceae (strain ATCC 29192 / DSM 22645 / JCM 10191 / CCUG 17912 / NBRC 13757 / NCIMB 11200 / NRRL B-4491 / Barker I)</name>
    <dbReference type="NCBI Taxonomy" id="579138"/>
    <lineage>
        <taxon>Bacteria</taxon>
        <taxon>Pseudomonadati</taxon>
        <taxon>Pseudomonadota</taxon>
        <taxon>Alphaproteobacteria</taxon>
        <taxon>Sphingomonadales</taxon>
        <taxon>Zymomonadaceae</taxon>
        <taxon>Zymomonas</taxon>
    </lineage>
</organism>
<evidence type="ECO:0000256" key="9">
    <source>
        <dbReference type="ARBA" id="ARBA00023237"/>
    </source>
</evidence>
<evidence type="ECO:0000313" key="18">
    <source>
        <dbReference type="Proteomes" id="UP000000491"/>
    </source>
</evidence>
<evidence type="ECO:0000256" key="2">
    <source>
        <dbReference type="ARBA" id="ARBA00022448"/>
    </source>
</evidence>
<keyword evidence="8 17" id="KW-0675">Receptor</keyword>
<dbReference type="KEGG" id="zmp:Zymop_0365"/>
<feature type="region of interest" description="Disordered" evidence="13">
    <location>
        <begin position="44"/>
        <end position="74"/>
    </location>
</feature>
<keyword evidence="4 10" id="KW-0812">Transmembrane</keyword>
<keyword evidence="2 10" id="KW-0813">Transport</keyword>
<feature type="signal peptide" evidence="14">
    <location>
        <begin position="1"/>
        <end position="40"/>
    </location>
</feature>
<comment type="similarity">
    <text evidence="10 12">Belongs to the TonB-dependent receptor family.</text>
</comment>
<dbReference type="Gene3D" id="2.40.170.20">
    <property type="entry name" value="TonB-dependent receptor, beta-barrel domain"/>
    <property type="match status" value="1"/>
</dbReference>
<dbReference type="InterPro" id="IPR037066">
    <property type="entry name" value="Plug_dom_sf"/>
</dbReference>
<evidence type="ECO:0000313" key="17">
    <source>
        <dbReference type="EMBL" id="AEI37268.1"/>
    </source>
</evidence>
<reference evidence="17 18" key="1">
    <citation type="journal article" date="2011" name="J. Bacteriol.">
        <title>Genome sequence of the ethanol-producing Zymomonas mobilis subsp. pomaceae lectotype strain ATCC 29192.</title>
        <authorList>
            <person name="Kouvelis V.N."/>
            <person name="Davenport K.W."/>
            <person name="Brettin T.S."/>
            <person name="Bruce D."/>
            <person name="Detter C."/>
            <person name="Han C.S."/>
            <person name="Nolan M."/>
            <person name="Tapia R."/>
            <person name="Damoulaki A."/>
            <person name="Kyrpides N.C."/>
            <person name="Typas M.A."/>
            <person name="Pappas K.M."/>
        </authorList>
    </citation>
    <scope>NUCLEOTIDE SEQUENCE [LARGE SCALE GENOMIC DNA]</scope>
    <source>
        <strain evidence="18">ATCC 29192 / DSM 22645 / JCM 10191 / CCUG 17912 / NBRC 13757 / NCIMB 11200 / NRRL B-4491 / Barker I</strain>
    </source>
</reference>
<keyword evidence="6 11" id="KW-0798">TonB box</keyword>
<dbReference type="STRING" id="579138.Zymop_0365"/>
<keyword evidence="7 10" id="KW-0472">Membrane</keyword>
<dbReference type="AlphaFoldDB" id="F8EUY0"/>
<dbReference type="HOGENOM" id="CLU_390261_0_0_5"/>
<evidence type="ECO:0000256" key="13">
    <source>
        <dbReference type="SAM" id="MobiDB-lite"/>
    </source>
</evidence>
<dbReference type="GO" id="GO:0015344">
    <property type="term" value="F:siderophore uptake transmembrane transporter activity"/>
    <property type="evidence" value="ECO:0007669"/>
    <property type="project" value="TreeGrafter"/>
</dbReference>
<evidence type="ECO:0000256" key="1">
    <source>
        <dbReference type="ARBA" id="ARBA00004571"/>
    </source>
</evidence>
<dbReference type="Proteomes" id="UP000000491">
    <property type="component" value="Chromosome"/>
</dbReference>
<feature type="chain" id="PRO_5003369954" evidence="14">
    <location>
        <begin position="41"/>
        <end position="757"/>
    </location>
</feature>
<dbReference type="PROSITE" id="PS00430">
    <property type="entry name" value="TONB_DEPENDENT_REC_1"/>
    <property type="match status" value="1"/>
</dbReference>
<name>F8EUY0_ZYMMT</name>
<dbReference type="SUPFAM" id="SSF56935">
    <property type="entry name" value="Porins"/>
    <property type="match status" value="1"/>
</dbReference>
<keyword evidence="3 10" id="KW-1134">Transmembrane beta strand</keyword>
<evidence type="ECO:0000256" key="14">
    <source>
        <dbReference type="SAM" id="SignalP"/>
    </source>
</evidence>
<proteinExistence type="inferred from homology"/>